<feature type="domain" description="Cupin fold metalloprotein WbuC cupin" evidence="1">
    <location>
        <begin position="4"/>
        <end position="85"/>
    </location>
</feature>
<dbReference type="EMBL" id="CP095362">
    <property type="protein sequence ID" value="XAG64911.1"/>
    <property type="molecule type" value="Genomic_DNA"/>
</dbReference>
<evidence type="ECO:0000259" key="1">
    <source>
        <dbReference type="Pfam" id="PF19480"/>
    </source>
</evidence>
<organism evidence="2">
    <name type="scientific">bacterium 19GA11TI05</name>
    <dbReference type="NCBI Taxonomy" id="2920688"/>
    <lineage>
        <taxon>Bacteria</taxon>
    </lineage>
</organism>
<dbReference type="InterPro" id="IPR014710">
    <property type="entry name" value="RmlC-like_jellyroll"/>
</dbReference>
<dbReference type="Gene3D" id="2.60.120.10">
    <property type="entry name" value="Jelly Rolls"/>
    <property type="match status" value="1"/>
</dbReference>
<proteinExistence type="predicted"/>
<dbReference type="InterPro" id="IPR027565">
    <property type="entry name" value="Cupin_WbuC"/>
</dbReference>
<dbReference type="InterPro" id="IPR011051">
    <property type="entry name" value="RmlC_Cupin_sf"/>
</dbReference>
<dbReference type="Pfam" id="PF19480">
    <property type="entry name" value="DUF6016"/>
    <property type="match status" value="1"/>
</dbReference>
<dbReference type="InterPro" id="IPR046058">
    <property type="entry name" value="WbuC_cupin"/>
</dbReference>
<protein>
    <submittedName>
        <fullName evidence="2">WbuC family cupin fold metalloprotein</fullName>
    </submittedName>
</protein>
<dbReference type="AlphaFoldDB" id="A0AAU6TT15"/>
<name>A0AAU6TT15_UNCXX</name>
<dbReference type="NCBIfam" id="TIGR04366">
    <property type="entry name" value="cupin_WbuC"/>
    <property type="match status" value="1"/>
</dbReference>
<sequence>MRLIDRSIMEQLFHEASCSERKRAHYLLHTSHQDKVQRLIITLVKGSFVEPHYHELAHQWEMFVVSEGCIEVKTYADDGQVKSSFRAGPKEELSIVEFVPGDIHSVECLSERAVMIEVKEGPFDPNYAKTSPDWV</sequence>
<accession>A0AAU6TT15</accession>
<dbReference type="SUPFAM" id="SSF51182">
    <property type="entry name" value="RmlC-like cupins"/>
    <property type="match status" value="1"/>
</dbReference>
<evidence type="ECO:0000313" key="2">
    <source>
        <dbReference type="EMBL" id="XAG64911.1"/>
    </source>
</evidence>
<reference evidence="2" key="1">
    <citation type="submission" date="2022-03" db="EMBL/GenBank/DDBJ databases">
        <title>Sea Food Isolates.</title>
        <authorList>
            <person name="Li c."/>
        </authorList>
    </citation>
    <scope>NUCLEOTIDE SEQUENCE</scope>
    <source>
        <strain evidence="2">19GA11TI05</strain>
    </source>
</reference>
<gene>
    <name evidence="2" type="ORF">MRM81_15800</name>
</gene>
<dbReference type="CDD" id="cd07005">
    <property type="entry name" value="cupin_WbuC-like"/>
    <property type="match status" value="1"/>
</dbReference>